<feature type="active site" description="Proton acceptor" evidence="4">
    <location>
        <position position="363"/>
    </location>
</feature>
<dbReference type="InterPro" id="IPR020616">
    <property type="entry name" value="Thiolase_N"/>
</dbReference>
<dbReference type="EC" id="2.3.1.9" evidence="8"/>
<reference evidence="8 9" key="1">
    <citation type="submission" date="2019-09" db="EMBL/GenBank/DDBJ databases">
        <title>Mumia zhuanghuii sp. nov. isolated from the intestinal contents of plateau pika (Ochotona curzoniae) in the Qinghai-Tibet plateau of China.</title>
        <authorList>
            <person name="Tian Z."/>
        </authorList>
    </citation>
    <scope>NUCLEOTIDE SEQUENCE [LARGE SCALE GENOMIC DNA]</scope>
    <source>
        <strain evidence="9">350</strain>
    </source>
</reference>
<dbReference type="Pfam" id="PF00108">
    <property type="entry name" value="Thiolase_N"/>
    <property type="match status" value="1"/>
</dbReference>
<dbReference type="Pfam" id="PF02803">
    <property type="entry name" value="Thiolase_C"/>
    <property type="match status" value="1"/>
</dbReference>
<dbReference type="NCBIfam" id="NF006090">
    <property type="entry name" value="PRK08242.1"/>
    <property type="match status" value="1"/>
</dbReference>
<proteinExistence type="inferred from homology"/>
<dbReference type="SUPFAM" id="SSF53901">
    <property type="entry name" value="Thiolase-like"/>
    <property type="match status" value="2"/>
</dbReference>
<dbReference type="PROSITE" id="PS00737">
    <property type="entry name" value="THIOLASE_2"/>
    <property type="match status" value="1"/>
</dbReference>
<feature type="active site" description="Proton acceptor" evidence="4">
    <location>
        <position position="393"/>
    </location>
</feature>
<gene>
    <name evidence="8" type="ORF">FE697_012930</name>
</gene>
<dbReference type="EMBL" id="VDFQ02000003">
    <property type="protein sequence ID" value="KAA1423032.1"/>
    <property type="molecule type" value="Genomic_DNA"/>
</dbReference>
<comment type="similarity">
    <text evidence="1 5">Belongs to the thiolase-like superfamily. Thiolase family.</text>
</comment>
<dbReference type="InterPro" id="IPR020610">
    <property type="entry name" value="Thiolase_AS"/>
</dbReference>
<dbReference type="CDD" id="cd00751">
    <property type="entry name" value="thiolase"/>
    <property type="match status" value="1"/>
</dbReference>
<dbReference type="RefSeq" id="WP_149769983.1">
    <property type="nucleotide sequence ID" value="NZ_VDFQ02000003.1"/>
</dbReference>
<evidence type="ECO:0000256" key="1">
    <source>
        <dbReference type="ARBA" id="ARBA00010982"/>
    </source>
</evidence>
<evidence type="ECO:0000259" key="6">
    <source>
        <dbReference type="Pfam" id="PF00108"/>
    </source>
</evidence>
<dbReference type="PROSITE" id="PS00099">
    <property type="entry name" value="THIOLASE_3"/>
    <property type="match status" value="1"/>
</dbReference>
<keyword evidence="2 5" id="KW-0808">Transferase</keyword>
<dbReference type="InterPro" id="IPR016039">
    <property type="entry name" value="Thiolase-like"/>
</dbReference>
<name>A0A5Q6RY72_9ACTN</name>
<evidence type="ECO:0000313" key="9">
    <source>
        <dbReference type="Proteomes" id="UP000307768"/>
    </source>
</evidence>
<dbReference type="PANTHER" id="PTHR43365:SF1">
    <property type="entry name" value="ACETYL-COA C-ACYLTRANSFERASE"/>
    <property type="match status" value="1"/>
</dbReference>
<evidence type="ECO:0000256" key="5">
    <source>
        <dbReference type="RuleBase" id="RU003557"/>
    </source>
</evidence>
<feature type="domain" description="Thiolase C-terminal" evidence="7">
    <location>
        <begin position="285"/>
        <end position="406"/>
    </location>
</feature>
<evidence type="ECO:0000259" key="7">
    <source>
        <dbReference type="Pfam" id="PF02803"/>
    </source>
</evidence>
<dbReference type="InterPro" id="IPR020617">
    <property type="entry name" value="Thiolase_C"/>
</dbReference>
<dbReference type="InterPro" id="IPR020613">
    <property type="entry name" value="Thiolase_CS"/>
</dbReference>
<dbReference type="Proteomes" id="UP000307768">
    <property type="component" value="Unassembled WGS sequence"/>
</dbReference>
<keyword evidence="3 5" id="KW-0012">Acyltransferase</keyword>
<organism evidence="8 9">
    <name type="scientific">Mumia zhuanghuii</name>
    <dbReference type="NCBI Taxonomy" id="2585211"/>
    <lineage>
        <taxon>Bacteria</taxon>
        <taxon>Bacillati</taxon>
        <taxon>Actinomycetota</taxon>
        <taxon>Actinomycetes</taxon>
        <taxon>Propionibacteriales</taxon>
        <taxon>Nocardioidaceae</taxon>
        <taxon>Mumia</taxon>
    </lineage>
</organism>
<feature type="active site" description="Acyl-thioester intermediate" evidence="4">
    <location>
        <position position="91"/>
    </location>
</feature>
<evidence type="ECO:0000313" key="8">
    <source>
        <dbReference type="EMBL" id="KAA1423032.1"/>
    </source>
</evidence>
<dbReference type="InterPro" id="IPR002155">
    <property type="entry name" value="Thiolase"/>
</dbReference>
<dbReference type="OrthoDB" id="4440515at2"/>
<evidence type="ECO:0000256" key="2">
    <source>
        <dbReference type="ARBA" id="ARBA00022679"/>
    </source>
</evidence>
<accession>A0A5Q6RY72</accession>
<comment type="caution">
    <text evidence="8">The sequence shown here is derived from an EMBL/GenBank/DDBJ whole genome shotgun (WGS) entry which is preliminary data.</text>
</comment>
<dbReference type="PIRSF" id="PIRSF000429">
    <property type="entry name" value="Ac-CoA_Ac_transf"/>
    <property type="match status" value="1"/>
</dbReference>
<dbReference type="GO" id="GO:0003985">
    <property type="term" value="F:acetyl-CoA C-acetyltransferase activity"/>
    <property type="evidence" value="ECO:0007669"/>
    <property type="project" value="UniProtKB-EC"/>
</dbReference>
<dbReference type="AlphaFoldDB" id="A0A5Q6RY72"/>
<sequence>MKNVVIVDTVRTPRGKGKPGGALSSIHPQELLAGVLRELQHRNALDPSTVADVITGCGNPVGTHGDNVGRLAALAAGWPTTVPGVTLNRACGSGQQAINAAAMMVESGQADVVVAAGVDMMSQYPMPDRMTLDAGNERLRERYPIIPQGISADLIATVEGFSRTDVDALAAESQRRAAEAIADHRFARSMVPVLAPDGTVVLDHEELPRATTAKALAGLKPSFGGLGRETFEGYAEPFDAMAIRTYPEVDEIEHVHHAGNSSGLADGAAAVLVTSEAYARAQGWTPRARIVATATAGAEPVIMLTAPGPAAQRCADLAGMSLQDVDLFEVNEAFASVVLRFSREAKVDLDRVNVNGGAIALGHPIGASGPILMATLIDELERSDRTTGLVTMCTGGGMGTATVVERI</sequence>
<feature type="domain" description="Thiolase N-terminal" evidence="6">
    <location>
        <begin position="4"/>
        <end position="225"/>
    </location>
</feature>
<dbReference type="PANTHER" id="PTHR43365">
    <property type="entry name" value="BLR7806 PROTEIN"/>
    <property type="match status" value="1"/>
</dbReference>
<evidence type="ECO:0000256" key="4">
    <source>
        <dbReference type="PIRSR" id="PIRSR000429-1"/>
    </source>
</evidence>
<evidence type="ECO:0000256" key="3">
    <source>
        <dbReference type="ARBA" id="ARBA00023315"/>
    </source>
</evidence>
<protein>
    <submittedName>
        <fullName evidence="8">Acetyl-CoA C-acetyltransferase</fullName>
        <ecNumber evidence="8">2.3.1.9</ecNumber>
    </submittedName>
</protein>
<dbReference type="NCBIfam" id="TIGR01930">
    <property type="entry name" value="AcCoA-C-Actrans"/>
    <property type="match status" value="1"/>
</dbReference>
<dbReference type="Gene3D" id="3.40.47.10">
    <property type="match status" value="2"/>
</dbReference>